<dbReference type="EMBL" id="WKQN01000001">
    <property type="protein sequence ID" value="MSC61876.1"/>
    <property type="molecule type" value="Genomic_DNA"/>
</dbReference>
<evidence type="ECO:0000256" key="1">
    <source>
        <dbReference type="SAM" id="Phobius"/>
    </source>
</evidence>
<keyword evidence="1" id="KW-0472">Membrane</keyword>
<proteinExistence type="predicted"/>
<dbReference type="Proteomes" id="UP000461506">
    <property type="component" value="Unassembled WGS sequence"/>
</dbReference>
<feature type="transmembrane region" description="Helical" evidence="1">
    <location>
        <begin position="102"/>
        <end position="121"/>
    </location>
</feature>
<dbReference type="InterPro" id="IPR023804">
    <property type="entry name" value="DUF3792_TM"/>
</dbReference>
<keyword evidence="1" id="KW-1133">Transmembrane helix</keyword>
<dbReference type="GeneID" id="90660201"/>
<evidence type="ECO:0000313" key="7">
    <source>
        <dbReference type="Proteomes" id="UP000461506"/>
    </source>
</evidence>
<dbReference type="PROSITE" id="PS51257">
    <property type="entry name" value="PROKAR_LIPOPROTEIN"/>
    <property type="match status" value="1"/>
</dbReference>
<name>A0A291T790_9FIRM</name>
<dbReference type="KEGG" id="fpra:CG447_01290"/>
<feature type="transmembrane region" description="Helical" evidence="1">
    <location>
        <begin position="47"/>
        <end position="67"/>
    </location>
</feature>
<dbReference type="EMBL" id="QVEQ01000001">
    <property type="protein sequence ID" value="RGB73471.1"/>
    <property type="molecule type" value="Genomic_DNA"/>
</dbReference>
<dbReference type="Pfam" id="PF12670">
    <property type="entry name" value="DUF3792"/>
    <property type="match status" value="1"/>
</dbReference>
<reference evidence="3 7" key="3">
    <citation type="journal article" date="2019" name="Nat. Med.">
        <title>A library of human gut bacterial isolates paired with longitudinal multiomics data enables mechanistic microbiome research.</title>
        <authorList>
            <person name="Poyet M."/>
            <person name="Groussin M."/>
            <person name="Gibbons S.M."/>
            <person name="Avila-Pacheco J."/>
            <person name="Jiang X."/>
            <person name="Kearney S.M."/>
            <person name="Perrotta A.R."/>
            <person name="Berdy B."/>
            <person name="Zhao S."/>
            <person name="Lieberman T.D."/>
            <person name="Swanson P.K."/>
            <person name="Smith M."/>
            <person name="Roesemann S."/>
            <person name="Alexander J.E."/>
            <person name="Rich S.A."/>
            <person name="Livny J."/>
            <person name="Vlamakis H."/>
            <person name="Clish C."/>
            <person name="Bullock K."/>
            <person name="Deik A."/>
            <person name="Scott J."/>
            <person name="Pierce K.A."/>
            <person name="Xavier R.J."/>
            <person name="Alm E.J."/>
        </authorList>
    </citation>
    <scope>NUCLEOTIDE SEQUENCE [LARGE SCALE GENOMIC DNA]</scope>
    <source>
        <strain evidence="3 7">BIOML-A1</strain>
    </source>
</reference>
<sequence>MLEQKKLPILEALAAFGIGGIFTAACMAGLAYLMANQSLAQSTAWPMVSAIVCAGSFCSGWLMAFFYHSRGLICGAVQGGLFVLLLLGFGLSEGIEPTEMQLTRFALVFVFGCLGGVFSILRTERHRH</sequence>
<dbReference type="RefSeq" id="WP_005934226.1">
    <property type="nucleotide sequence ID" value="NZ_CABVEO010000001.1"/>
</dbReference>
<organism evidence="2 5">
    <name type="scientific">Faecalibacterium prausnitzii</name>
    <dbReference type="NCBI Taxonomy" id="853"/>
    <lineage>
        <taxon>Bacteria</taxon>
        <taxon>Bacillati</taxon>
        <taxon>Bacillota</taxon>
        <taxon>Clostridia</taxon>
        <taxon>Eubacteriales</taxon>
        <taxon>Oscillospiraceae</taxon>
        <taxon>Faecalibacterium</taxon>
    </lineage>
</organism>
<dbReference type="AlphaFoldDB" id="A0A291T790"/>
<evidence type="ECO:0000313" key="6">
    <source>
        <dbReference type="Proteomes" id="UP000261140"/>
    </source>
</evidence>
<dbReference type="NCBIfam" id="TIGR04086">
    <property type="entry name" value="TIGR04086_membr"/>
    <property type="match status" value="1"/>
</dbReference>
<dbReference type="Proteomes" id="UP000223709">
    <property type="component" value="Chromosome"/>
</dbReference>
<dbReference type="EMBL" id="CP023819">
    <property type="protein sequence ID" value="ATL89017.1"/>
    <property type="molecule type" value="Genomic_DNA"/>
</dbReference>
<evidence type="ECO:0000313" key="4">
    <source>
        <dbReference type="EMBL" id="RGB73471.1"/>
    </source>
</evidence>
<feature type="transmembrane region" description="Helical" evidence="1">
    <location>
        <begin position="72"/>
        <end position="90"/>
    </location>
</feature>
<feature type="transmembrane region" description="Helical" evidence="1">
    <location>
        <begin position="12"/>
        <end position="35"/>
    </location>
</feature>
<evidence type="ECO:0000313" key="2">
    <source>
        <dbReference type="EMBL" id="ATL89017.1"/>
    </source>
</evidence>
<protein>
    <submittedName>
        <fullName evidence="2">TIGR04086 family membrane protein</fullName>
    </submittedName>
</protein>
<evidence type="ECO:0000313" key="5">
    <source>
        <dbReference type="Proteomes" id="UP000223709"/>
    </source>
</evidence>
<evidence type="ECO:0000313" key="3">
    <source>
        <dbReference type="EMBL" id="MSC61876.1"/>
    </source>
</evidence>
<reference evidence="4 6" key="2">
    <citation type="submission" date="2018-08" db="EMBL/GenBank/DDBJ databases">
        <title>A genome reference for cultivated species of the human gut microbiota.</title>
        <authorList>
            <person name="Zou Y."/>
            <person name="Xue W."/>
            <person name="Luo G."/>
        </authorList>
    </citation>
    <scope>NUCLEOTIDE SEQUENCE [LARGE SCALE GENOMIC DNA]</scope>
    <source>
        <strain evidence="4 6">AF36-11AT</strain>
    </source>
</reference>
<reference evidence="2 5" key="1">
    <citation type="submission" date="2017-10" db="EMBL/GenBank/DDBJ databases">
        <title>Complete Genome Sequence of Faecalibacterium prausnitzii isolated from the gut of healthy adult Indian.</title>
        <authorList>
            <person name="Bag S."/>
            <person name="Ghosh T.S."/>
            <person name="Das B."/>
        </authorList>
    </citation>
    <scope>NUCLEOTIDE SEQUENCE [LARGE SCALE GENOMIC DNA]</scope>
    <source>
        <strain evidence="2 5">Indica</strain>
    </source>
</reference>
<accession>A0A291T790</accession>
<gene>
    <name evidence="2" type="ORF">CRH10_01140</name>
    <name evidence="4" type="ORF">DWZ89_01390</name>
    <name evidence="3" type="ORF">GKD95_00640</name>
</gene>
<dbReference type="Proteomes" id="UP000261140">
    <property type="component" value="Unassembled WGS sequence"/>
</dbReference>
<keyword evidence="1" id="KW-0812">Transmembrane</keyword>